<dbReference type="AlphaFoldDB" id="A0AAD2HB59"/>
<evidence type="ECO:0000313" key="1">
    <source>
        <dbReference type="EMBL" id="CAK5270887.1"/>
    </source>
</evidence>
<comment type="caution">
    <text evidence="1">The sequence shown here is derived from an EMBL/GenBank/DDBJ whole genome shotgun (WGS) entry which is preliminary data.</text>
</comment>
<feature type="non-terminal residue" evidence="1">
    <location>
        <position position="71"/>
    </location>
</feature>
<organism evidence="1 2">
    <name type="scientific">Mycena citricolor</name>
    <dbReference type="NCBI Taxonomy" id="2018698"/>
    <lineage>
        <taxon>Eukaryota</taxon>
        <taxon>Fungi</taxon>
        <taxon>Dikarya</taxon>
        <taxon>Basidiomycota</taxon>
        <taxon>Agaricomycotina</taxon>
        <taxon>Agaricomycetes</taxon>
        <taxon>Agaricomycetidae</taxon>
        <taxon>Agaricales</taxon>
        <taxon>Marasmiineae</taxon>
        <taxon>Mycenaceae</taxon>
        <taxon>Mycena</taxon>
    </lineage>
</organism>
<keyword evidence="2" id="KW-1185">Reference proteome</keyword>
<gene>
    <name evidence="1" type="ORF">MYCIT1_LOCUS15658</name>
</gene>
<proteinExistence type="predicted"/>
<protein>
    <submittedName>
        <fullName evidence="1">Uncharacterized protein</fullName>
    </submittedName>
</protein>
<accession>A0AAD2HB59</accession>
<dbReference type="Proteomes" id="UP001295794">
    <property type="component" value="Unassembled WGS sequence"/>
</dbReference>
<dbReference type="EMBL" id="CAVNYO010000169">
    <property type="protein sequence ID" value="CAK5270887.1"/>
    <property type="molecule type" value="Genomic_DNA"/>
</dbReference>
<evidence type="ECO:0000313" key="2">
    <source>
        <dbReference type="Proteomes" id="UP001295794"/>
    </source>
</evidence>
<reference evidence="1" key="1">
    <citation type="submission" date="2023-11" db="EMBL/GenBank/DDBJ databases">
        <authorList>
            <person name="De Vega J J."/>
            <person name="De Vega J J."/>
        </authorList>
    </citation>
    <scope>NUCLEOTIDE SEQUENCE</scope>
</reference>
<sequence>MRDKVEAMEERNGVERPLNLHRVRRIDDIRRPGHVGARCRRYGRQDVHRRPVQGRHLDVVRVVRNGGQRPG</sequence>
<name>A0AAD2HB59_9AGAR</name>